<dbReference type="OrthoDB" id="9801656at2"/>
<dbReference type="RefSeq" id="WP_054547594.1">
    <property type="nucleotide sequence ID" value="NZ_CAWNSC010000001.1"/>
</dbReference>
<comment type="caution">
    <text evidence="2">The sequence shown here is derived from an EMBL/GenBank/DDBJ whole genome shotgun (WGS) entry which is preliminary data.</text>
</comment>
<dbReference type="SUPFAM" id="SSF55729">
    <property type="entry name" value="Acyl-CoA N-acyltransferases (Nat)"/>
    <property type="match status" value="1"/>
</dbReference>
<organism evidence="2 4">
    <name type="scientific">Vibrio splendidus</name>
    <dbReference type="NCBI Taxonomy" id="29497"/>
    <lineage>
        <taxon>Bacteria</taxon>
        <taxon>Pseudomonadati</taxon>
        <taxon>Pseudomonadota</taxon>
        <taxon>Gammaproteobacteria</taxon>
        <taxon>Vibrionales</taxon>
        <taxon>Vibrionaceae</taxon>
        <taxon>Vibrio</taxon>
    </lineage>
</organism>
<feature type="domain" description="N-acetyltransferase" evidence="1">
    <location>
        <begin position="8"/>
        <end position="161"/>
    </location>
</feature>
<reference evidence="2 4" key="1">
    <citation type="submission" date="2015-08" db="EMBL/GenBank/DDBJ databases">
        <title>Draft Genome Sequence of Vibrio splendidus UCD-SED7.</title>
        <authorList>
            <person name="Lee R.D."/>
            <person name="Lang J.M."/>
            <person name="Coil D.A."/>
            <person name="Jospin G."/>
            <person name="Eisen J.A."/>
        </authorList>
    </citation>
    <scope>NUCLEOTIDE SEQUENCE [LARGE SCALE GENOMIC DNA]</scope>
    <source>
        <strain evidence="2 4">UCD-SED7</strain>
    </source>
</reference>
<reference evidence="3 5" key="2">
    <citation type="submission" date="2019-09" db="EMBL/GenBank/DDBJ databases">
        <title>Draft genome sequencing and comparative genomics of hatchery-associated Vibrios.</title>
        <authorList>
            <person name="Kehlet-Delgado H."/>
            <person name="Mueller R.S."/>
        </authorList>
    </citation>
    <scope>NUCLEOTIDE SEQUENCE [LARGE SCALE GENOMIC DNA]</scope>
    <source>
        <strain evidence="3 5">99-70-13A3</strain>
    </source>
</reference>
<dbReference type="PANTHER" id="PTHR43792:SF1">
    <property type="entry name" value="N-ACETYLTRANSFERASE DOMAIN-CONTAINING PROTEIN"/>
    <property type="match status" value="1"/>
</dbReference>
<dbReference type="AlphaFoldDB" id="A0A1A6LY39"/>
<dbReference type="EMBL" id="LIZK01000005">
    <property type="protein sequence ID" value="KPL93908.1"/>
    <property type="molecule type" value="Genomic_DNA"/>
</dbReference>
<sequence>MTIATSRTLLVPYTEQLQHDFIKLNCCPINRAEMNGPHSIASAKLLFQEILQDNAGFCRAIIHNQTREYLGHVFVSSEEGQHELGFILDKEFWNQGLASEVLKPFFSLVCFEEHLTNVVATVNVGHNPSIKLLEKLGFAFKETKQDQFGPYHEYRYTEFCDVTFYEAVAQTA</sequence>
<evidence type="ECO:0000313" key="4">
    <source>
        <dbReference type="Proteomes" id="UP000050463"/>
    </source>
</evidence>
<dbReference type="InterPro" id="IPR016181">
    <property type="entry name" value="Acyl_CoA_acyltransferase"/>
</dbReference>
<dbReference type="PANTHER" id="PTHR43792">
    <property type="entry name" value="GNAT FAMILY, PUTATIVE (AFU_ORTHOLOGUE AFUA_3G00765)-RELATED-RELATED"/>
    <property type="match status" value="1"/>
</dbReference>
<dbReference type="InterPro" id="IPR000182">
    <property type="entry name" value="GNAT_dom"/>
</dbReference>
<gene>
    <name evidence="2" type="ORF">AN168_14950</name>
    <name evidence="3" type="ORF">F0234_12425</name>
</gene>
<protein>
    <submittedName>
        <fullName evidence="2 3">Acetyltransferase</fullName>
    </submittedName>
</protein>
<dbReference type="GO" id="GO:0016747">
    <property type="term" value="F:acyltransferase activity, transferring groups other than amino-acyl groups"/>
    <property type="evidence" value="ECO:0007669"/>
    <property type="project" value="InterPro"/>
</dbReference>
<evidence type="ECO:0000313" key="2">
    <source>
        <dbReference type="EMBL" id="KPL93908.1"/>
    </source>
</evidence>
<evidence type="ECO:0000313" key="3">
    <source>
        <dbReference type="EMBL" id="NOJ13564.1"/>
    </source>
</evidence>
<evidence type="ECO:0000313" key="5">
    <source>
        <dbReference type="Proteomes" id="UP000519158"/>
    </source>
</evidence>
<dbReference type="Gene3D" id="3.40.630.30">
    <property type="match status" value="1"/>
</dbReference>
<dbReference type="InterPro" id="IPR051531">
    <property type="entry name" value="N-acetyltransferase"/>
</dbReference>
<evidence type="ECO:0000259" key="1">
    <source>
        <dbReference type="PROSITE" id="PS51186"/>
    </source>
</evidence>
<keyword evidence="2" id="KW-0808">Transferase</keyword>
<dbReference type="Pfam" id="PF13302">
    <property type="entry name" value="Acetyltransf_3"/>
    <property type="match status" value="1"/>
</dbReference>
<dbReference type="Proteomes" id="UP000050463">
    <property type="component" value="Unassembled WGS sequence"/>
</dbReference>
<proteinExistence type="predicted"/>
<dbReference type="PROSITE" id="PS51186">
    <property type="entry name" value="GNAT"/>
    <property type="match status" value="1"/>
</dbReference>
<name>A0A1A6LY39_VIBSP</name>
<dbReference type="EMBL" id="VTXL01000009">
    <property type="protein sequence ID" value="NOJ13564.1"/>
    <property type="molecule type" value="Genomic_DNA"/>
</dbReference>
<dbReference type="Proteomes" id="UP000519158">
    <property type="component" value="Unassembled WGS sequence"/>
</dbReference>
<accession>A0A1A6LY39</accession>